<keyword evidence="6" id="KW-0443">Lipid metabolism</keyword>
<feature type="compositionally biased region" description="Low complexity" evidence="9">
    <location>
        <begin position="136"/>
        <end position="146"/>
    </location>
</feature>
<comment type="subcellular location">
    <subcellularLocation>
        <location evidence="1">Membrane</location>
        <topology evidence="1">Multi-pass membrane protein</topology>
    </subcellularLocation>
</comment>
<dbReference type="GO" id="GO:0006629">
    <property type="term" value="P:lipid metabolic process"/>
    <property type="evidence" value="ECO:0007669"/>
    <property type="project" value="UniProtKB-KW"/>
</dbReference>
<dbReference type="GO" id="GO:0008374">
    <property type="term" value="F:O-acyltransferase activity"/>
    <property type="evidence" value="ECO:0007669"/>
    <property type="project" value="InterPro"/>
</dbReference>
<keyword evidence="5 10" id="KW-1133">Transmembrane helix</keyword>
<feature type="transmembrane region" description="Helical" evidence="10">
    <location>
        <begin position="12"/>
        <end position="29"/>
    </location>
</feature>
<feature type="compositionally biased region" description="Polar residues" evidence="9">
    <location>
        <begin position="118"/>
        <end position="135"/>
    </location>
</feature>
<keyword evidence="4 10" id="KW-0812">Transmembrane</keyword>
<feature type="transmembrane region" description="Helical" evidence="10">
    <location>
        <begin position="36"/>
        <end position="56"/>
    </location>
</feature>
<feature type="region of interest" description="Disordered" evidence="9">
    <location>
        <begin position="117"/>
        <end position="146"/>
    </location>
</feature>
<dbReference type="InterPro" id="IPR032805">
    <property type="entry name" value="Wax_synthase_dom"/>
</dbReference>
<reference evidence="12" key="1">
    <citation type="submission" date="2020-12" db="EMBL/GenBank/DDBJ databases">
        <title>WGS assembly of Carya illinoinensis cv. Pawnee.</title>
        <authorList>
            <person name="Platts A."/>
            <person name="Shu S."/>
            <person name="Wright S."/>
            <person name="Barry K."/>
            <person name="Edger P."/>
            <person name="Pires J.C."/>
            <person name="Schmutz J."/>
        </authorList>
    </citation>
    <scope>NUCLEOTIDE SEQUENCE</scope>
    <source>
        <tissue evidence="12">Leaf</tissue>
    </source>
</reference>
<evidence type="ECO:0000256" key="9">
    <source>
        <dbReference type="SAM" id="MobiDB-lite"/>
    </source>
</evidence>
<feature type="transmembrane region" description="Helical" evidence="10">
    <location>
        <begin position="183"/>
        <end position="202"/>
    </location>
</feature>
<evidence type="ECO:0000256" key="3">
    <source>
        <dbReference type="ARBA" id="ARBA00022679"/>
    </source>
</evidence>
<dbReference type="InterPro" id="IPR044851">
    <property type="entry name" value="Wax_synthase"/>
</dbReference>
<gene>
    <name evidence="12" type="ORF">CIPAW_12G134600</name>
</gene>
<dbReference type="GO" id="GO:0016020">
    <property type="term" value="C:membrane"/>
    <property type="evidence" value="ECO:0007669"/>
    <property type="project" value="UniProtKB-SubCell"/>
</dbReference>
<keyword evidence="7 10" id="KW-0472">Membrane</keyword>
<feature type="transmembrane region" description="Helical" evidence="10">
    <location>
        <begin position="262"/>
        <end position="286"/>
    </location>
</feature>
<evidence type="ECO:0000256" key="6">
    <source>
        <dbReference type="ARBA" id="ARBA00023098"/>
    </source>
</evidence>
<accession>A0A8T1NW60</accession>
<evidence type="ECO:0000256" key="2">
    <source>
        <dbReference type="ARBA" id="ARBA00007282"/>
    </source>
</evidence>
<evidence type="ECO:0000256" key="8">
    <source>
        <dbReference type="ARBA" id="ARBA00023315"/>
    </source>
</evidence>
<sequence length="379" mass="43298">MEGEMKNLIKVWIVAMASLCYCYYAVARIRGGMLRLLYLLPIFYLFTILPLTLHTVHFGGTTTFFLVWLGNFKLLLFAFEQGPLSPLPPNLFHFISIACLPIKIKQDPILNKDYKPLNTRNGKNPSYQKAKNSKQSSPNLEPSSNPLTTKVPRSILFLIKALLLAMIIRAYDHRPNLHPSVIFALYCGHLYLALEIALALAVTPARAIFGFELEPQFNEPYLATSLQDFWGRRWNLMVTSILRPTVYNPTRRVSVRVVGPRWASLPAVFATFLVSGLIHEVIYYYITRANPTWEVTWFFVLHGLCVVIEIVVKKAVKDRWKLHRAISGPLTIGFVAVTGAWLFFPQILSSHLDDKIIHESSILIAFISWPLYKFSNLLF</sequence>
<keyword evidence="3" id="KW-0808">Transferase</keyword>
<dbReference type="Pfam" id="PF13813">
    <property type="entry name" value="MBOAT_2"/>
    <property type="match status" value="1"/>
</dbReference>
<organism evidence="12 13">
    <name type="scientific">Carya illinoinensis</name>
    <name type="common">Pecan</name>
    <dbReference type="NCBI Taxonomy" id="32201"/>
    <lineage>
        <taxon>Eukaryota</taxon>
        <taxon>Viridiplantae</taxon>
        <taxon>Streptophyta</taxon>
        <taxon>Embryophyta</taxon>
        <taxon>Tracheophyta</taxon>
        <taxon>Spermatophyta</taxon>
        <taxon>Magnoliopsida</taxon>
        <taxon>eudicotyledons</taxon>
        <taxon>Gunneridae</taxon>
        <taxon>Pentapetalae</taxon>
        <taxon>rosids</taxon>
        <taxon>fabids</taxon>
        <taxon>Fagales</taxon>
        <taxon>Juglandaceae</taxon>
        <taxon>Carya</taxon>
    </lineage>
</organism>
<evidence type="ECO:0000313" key="13">
    <source>
        <dbReference type="Proteomes" id="UP000811609"/>
    </source>
</evidence>
<dbReference type="Proteomes" id="UP000811609">
    <property type="component" value="Chromosome 12"/>
</dbReference>
<dbReference type="PANTHER" id="PTHR31595:SF70">
    <property type="entry name" value="LONG-CHAIN-ALCOHOL O-FATTY-ACYLTRANSFERASE 3-RELATED"/>
    <property type="match status" value="1"/>
</dbReference>
<dbReference type="PANTHER" id="PTHR31595">
    <property type="entry name" value="LONG-CHAIN-ALCOHOL O-FATTY-ACYLTRANSFERASE 3-RELATED"/>
    <property type="match status" value="1"/>
</dbReference>
<dbReference type="PIRSF" id="PIRSF037006">
    <property type="entry name" value="Wax_synthase"/>
    <property type="match status" value="1"/>
</dbReference>
<evidence type="ECO:0000256" key="1">
    <source>
        <dbReference type="ARBA" id="ARBA00004141"/>
    </source>
</evidence>
<proteinExistence type="inferred from homology"/>
<evidence type="ECO:0000256" key="7">
    <source>
        <dbReference type="ARBA" id="ARBA00023136"/>
    </source>
</evidence>
<feature type="transmembrane region" description="Helical" evidence="10">
    <location>
        <begin position="324"/>
        <end position="344"/>
    </location>
</feature>
<evidence type="ECO:0000256" key="10">
    <source>
        <dbReference type="SAM" id="Phobius"/>
    </source>
</evidence>
<evidence type="ECO:0000256" key="4">
    <source>
        <dbReference type="ARBA" id="ARBA00022692"/>
    </source>
</evidence>
<comment type="caution">
    <text evidence="12">The sequence shown here is derived from an EMBL/GenBank/DDBJ whole genome shotgun (WGS) entry which is preliminary data.</text>
</comment>
<keyword evidence="8" id="KW-0012">Acyltransferase</keyword>
<dbReference type="EMBL" id="CM031820">
    <property type="protein sequence ID" value="KAG6634685.1"/>
    <property type="molecule type" value="Genomic_DNA"/>
</dbReference>
<keyword evidence="13" id="KW-1185">Reference proteome</keyword>
<evidence type="ECO:0000313" key="12">
    <source>
        <dbReference type="EMBL" id="KAG6634685.1"/>
    </source>
</evidence>
<dbReference type="InterPro" id="IPR017088">
    <property type="entry name" value="Wax_synthase_Magnoliopsida"/>
</dbReference>
<protein>
    <recommendedName>
        <fullName evidence="11">Wax synthase domain-containing protein</fullName>
    </recommendedName>
</protein>
<feature type="transmembrane region" description="Helical" evidence="10">
    <location>
        <begin position="154"/>
        <end position="171"/>
    </location>
</feature>
<comment type="similarity">
    <text evidence="2">Belongs to the wax synthase family.</text>
</comment>
<feature type="transmembrane region" description="Helical" evidence="10">
    <location>
        <begin position="292"/>
        <end position="312"/>
    </location>
</feature>
<dbReference type="AlphaFoldDB" id="A0A8T1NW60"/>
<name>A0A8T1NW60_CARIL</name>
<evidence type="ECO:0000256" key="5">
    <source>
        <dbReference type="ARBA" id="ARBA00022989"/>
    </source>
</evidence>
<evidence type="ECO:0000259" key="11">
    <source>
        <dbReference type="Pfam" id="PF13813"/>
    </source>
</evidence>
<feature type="domain" description="Wax synthase" evidence="11">
    <location>
        <begin position="214"/>
        <end position="300"/>
    </location>
</feature>